<dbReference type="RefSeq" id="WP_022209497.1">
    <property type="nucleotide sequence ID" value="NZ_CP012801.1"/>
</dbReference>
<proteinExistence type="predicted"/>
<evidence type="ECO:0000313" key="4">
    <source>
        <dbReference type="EMBL" id="ALJ57920.1"/>
    </source>
</evidence>
<name>A0A0P0FUA6_9BACE</name>
<dbReference type="PROSITE" id="PS01124">
    <property type="entry name" value="HTH_ARAC_FAMILY_2"/>
    <property type="match status" value="1"/>
</dbReference>
<dbReference type="PATRIC" id="fig|246787.4.peg.677"/>
<accession>A0A0P0FUA6</accession>
<dbReference type="PANTHER" id="PTHR46796">
    <property type="entry name" value="HTH-TYPE TRANSCRIPTIONAL ACTIVATOR RHAS-RELATED"/>
    <property type="match status" value="1"/>
</dbReference>
<dbReference type="InterPro" id="IPR050204">
    <property type="entry name" value="AraC_XylS_family_regulators"/>
</dbReference>
<evidence type="ECO:0000256" key="1">
    <source>
        <dbReference type="ARBA" id="ARBA00023015"/>
    </source>
</evidence>
<evidence type="ECO:0000256" key="3">
    <source>
        <dbReference type="ARBA" id="ARBA00023163"/>
    </source>
</evidence>
<keyword evidence="1" id="KW-0805">Transcription regulation</keyword>
<dbReference type="Pfam" id="PF12833">
    <property type="entry name" value="HTH_18"/>
    <property type="match status" value="1"/>
</dbReference>
<dbReference type="InterPro" id="IPR018060">
    <property type="entry name" value="HTH_AraC"/>
</dbReference>
<evidence type="ECO:0000313" key="5">
    <source>
        <dbReference type="Proteomes" id="UP000061809"/>
    </source>
</evidence>
<dbReference type="GO" id="GO:0003700">
    <property type="term" value="F:DNA-binding transcription factor activity"/>
    <property type="evidence" value="ECO:0007669"/>
    <property type="project" value="InterPro"/>
</dbReference>
<protein>
    <submittedName>
        <fullName evidence="4">Helix-turn-helix domain protein</fullName>
    </submittedName>
</protein>
<dbReference type="AlphaFoldDB" id="A0A0P0FUA6"/>
<dbReference type="Pfam" id="PF20240">
    <property type="entry name" value="DUF6597"/>
    <property type="match status" value="1"/>
</dbReference>
<organism evidence="4 5">
    <name type="scientific">Bacteroides cellulosilyticus</name>
    <dbReference type="NCBI Taxonomy" id="246787"/>
    <lineage>
        <taxon>Bacteria</taxon>
        <taxon>Pseudomonadati</taxon>
        <taxon>Bacteroidota</taxon>
        <taxon>Bacteroidia</taxon>
        <taxon>Bacteroidales</taxon>
        <taxon>Bacteroidaceae</taxon>
        <taxon>Bacteroides</taxon>
    </lineage>
</organism>
<dbReference type="Gene3D" id="1.10.10.60">
    <property type="entry name" value="Homeodomain-like"/>
    <property type="match status" value="1"/>
</dbReference>
<dbReference type="Proteomes" id="UP000061809">
    <property type="component" value="Chromosome"/>
</dbReference>
<dbReference type="PANTHER" id="PTHR46796:SF13">
    <property type="entry name" value="HTH-TYPE TRANSCRIPTIONAL ACTIVATOR RHAS"/>
    <property type="match status" value="1"/>
</dbReference>
<dbReference type="InterPro" id="IPR046532">
    <property type="entry name" value="DUF6597"/>
</dbReference>
<gene>
    <name evidence="4" type="ORF">BcellWH2_00653</name>
</gene>
<sequence length="272" mass="31447">MYKEYQPCALLSPYIDKYWEFKGNPEYGMRINILPDGCTDFIFTLGEATQAVNSSLTMKPYRAYFIGPMNSYSELVAYAETVHMLGVRFLPCGLSRFIRLPLHELTNLRISADEVTCFFDTSFAERLCEEDCLENRIKIIEELFIKSLYKHDLPTDPQIVFAIKQINRHQGKLSVQSLMENICLCQRQFERKFKMNTGYTPKIYSRIMKFKNAVDLLRGTTSDNLLSTAIHAGYYDVPHLSREIKRLSGNTPYSFLSIPLTEEDVTLTYVEA</sequence>
<evidence type="ECO:0000256" key="2">
    <source>
        <dbReference type="ARBA" id="ARBA00023125"/>
    </source>
</evidence>
<dbReference type="EMBL" id="CP012801">
    <property type="protein sequence ID" value="ALJ57920.1"/>
    <property type="molecule type" value="Genomic_DNA"/>
</dbReference>
<dbReference type="GO" id="GO:0043565">
    <property type="term" value="F:sequence-specific DNA binding"/>
    <property type="evidence" value="ECO:0007669"/>
    <property type="project" value="InterPro"/>
</dbReference>
<dbReference type="KEGG" id="bcel:BcellWH2_00653"/>
<keyword evidence="3" id="KW-0804">Transcription</keyword>
<keyword evidence="2" id="KW-0238">DNA-binding</keyword>
<dbReference type="SMART" id="SM00342">
    <property type="entry name" value="HTH_ARAC"/>
    <property type="match status" value="1"/>
</dbReference>
<reference evidence="4 5" key="1">
    <citation type="journal article" date="2015" name="Science">
        <title>Genetic determinants of in vivo fitness and diet responsiveness in multiple human gut Bacteroides.</title>
        <authorList>
            <person name="Wu M."/>
            <person name="McNulty N.P."/>
            <person name="Rodionov D.A."/>
            <person name="Khoroshkin M.S."/>
            <person name="Griffin N.W."/>
            <person name="Cheng J."/>
            <person name="Latreille P."/>
            <person name="Kerstetter R.A."/>
            <person name="Terrapon N."/>
            <person name="Henrissat B."/>
            <person name="Osterman A.L."/>
            <person name="Gordon J.I."/>
        </authorList>
    </citation>
    <scope>NUCLEOTIDE SEQUENCE [LARGE SCALE GENOMIC DNA]</scope>
    <source>
        <strain evidence="4 5">WH2</strain>
    </source>
</reference>